<dbReference type="Proteomes" id="UP000838763">
    <property type="component" value="Unassembled WGS sequence"/>
</dbReference>
<keyword evidence="3" id="KW-0813">Transport</keyword>
<feature type="region of interest" description="Disordered" evidence="9">
    <location>
        <begin position="205"/>
        <end position="237"/>
    </location>
</feature>
<feature type="transmembrane region" description="Helical" evidence="10">
    <location>
        <begin position="423"/>
        <end position="441"/>
    </location>
</feature>
<feature type="transmembrane region" description="Helical" evidence="10">
    <location>
        <begin position="112"/>
        <end position="135"/>
    </location>
</feature>
<comment type="subcellular location">
    <subcellularLocation>
        <location evidence="1">Vacuole membrane</location>
        <topology evidence="1">Multi-pass membrane protein</topology>
    </subcellularLocation>
</comment>
<evidence type="ECO:0000256" key="3">
    <source>
        <dbReference type="ARBA" id="ARBA00022448"/>
    </source>
</evidence>
<evidence type="ECO:0000313" key="12">
    <source>
        <dbReference type="Proteomes" id="UP000838763"/>
    </source>
</evidence>
<gene>
    <name evidence="11" type="ORF">PPNO1_LOCUS9690</name>
</gene>
<feature type="transmembrane region" description="Helical" evidence="10">
    <location>
        <begin position="562"/>
        <end position="583"/>
    </location>
</feature>
<evidence type="ECO:0000256" key="1">
    <source>
        <dbReference type="ARBA" id="ARBA00004128"/>
    </source>
</evidence>
<evidence type="ECO:0000256" key="4">
    <source>
        <dbReference type="ARBA" id="ARBA00022554"/>
    </source>
</evidence>
<evidence type="ECO:0000256" key="2">
    <source>
        <dbReference type="ARBA" id="ARBA00008335"/>
    </source>
</evidence>
<keyword evidence="5 10" id="KW-0812">Transmembrane</keyword>
<dbReference type="PANTHER" id="PTHR21576">
    <property type="entry name" value="UNCHARACTERIZED NODULIN-LIKE PROTEIN"/>
    <property type="match status" value="1"/>
</dbReference>
<feature type="transmembrane region" description="Helical" evidence="10">
    <location>
        <begin position="530"/>
        <end position="556"/>
    </location>
</feature>
<evidence type="ECO:0000256" key="9">
    <source>
        <dbReference type="SAM" id="MobiDB-lite"/>
    </source>
</evidence>
<feature type="region of interest" description="Disordered" evidence="9">
    <location>
        <begin position="60"/>
        <end position="104"/>
    </location>
</feature>
<keyword evidence="6 10" id="KW-1133">Transmembrane helix</keyword>
<feature type="compositionally biased region" description="Basic residues" evidence="9">
    <location>
        <begin position="95"/>
        <end position="104"/>
    </location>
</feature>
<accession>A0A9P1HBK0</accession>
<feature type="transmembrane region" description="Helical" evidence="10">
    <location>
        <begin position="179"/>
        <end position="198"/>
    </location>
</feature>
<reference evidence="11" key="1">
    <citation type="submission" date="2022-11" db="EMBL/GenBank/DDBJ databases">
        <authorList>
            <person name="Scott C."/>
            <person name="Bruce N."/>
        </authorList>
    </citation>
    <scope>NUCLEOTIDE SEQUENCE</scope>
</reference>
<comment type="similarity">
    <text evidence="2">Belongs to the major facilitator superfamily.</text>
</comment>
<name>A0A9P1HBK0_9PEZI</name>
<evidence type="ECO:0000256" key="10">
    <source>
        <dbReference type="SAM" id="Phobius"/>
    </source>
</evidence>
<dbReference type="GO" id="GO:0000329">
    <property type="term" value="C:fungal-type vacuole membrane"/>
    <property type="evidence" value="ECO:0007669"/>
    <property type="project" value="TreeGrafter"/>
</dbReference>
<dbReference type="OrthoDB" id="199930at2759"/>
<dbReference type="EMBL" id="CALLCH030000021">
    <property type="protein sequence ID" value="CAI4220147.1"/>
    <property type="molecule type" value="Genomic_DNA"/>
</dbReference>
<feature type="transmembrane region" description="Helical" evidence="10">
    <location>
        <begin position="501"/>
        <end position="523"/>
    </location>
</feature>
<feature type="transmembrane region" description="Helical" evidence="10">
    <location>
        <begin position="308"/>
        <end position="330"/>
    </location>
</feature>
<feature type="compositionally biased region" description="Low complexity" evidence="9">
    <location>
        <begin position="77"/>
        <end position="94"/>
    </location>
</feature>
<keyword evidence="7 10" id="KW-0472">Membrane</keyword>
<evidence type="ECO:0000256" key="8">
    <source>
        <dbReference type="ARBA" id="ARBA00039330"/>
    </source>
</evidence>
<dbReference type="InterPro" id="IPR036259">
    <property type="entry name" value="MFS_trans_sf"/>
</dbReference>
<feature type="transmembrane region" description="Helical" evidence="10">
    <location>
        <begin position="147"/>
        <end position="167"/>
    </location>
</feature>
<dbReference type="Gene3D" id="1.20.1250.20">
    <property type="entry name" value="MFS general substrate transporter like domains"/>
    <property type="match status" value="1"/>
</dbReference>
<feature type="compositionally biased region" description="Pro residues" evidence="9">
    <location>
        <begin position="211"/>
        <end position="221"/>
    </location>
</feature>
<dbReference type="SUPFAM" id="SSF103473">
    <property type="entry name" value="MFS general substrate transporter"/>
    <property type="match status" value="2"/>
</dbReference>
<protein>
    <recommendedName>
        <fullName evidence="8">Probable transporter MCH1</fullName>
    </recommendedName>
</protein>
<proteinExistence type="inferred from homology"/>
<dbReference type="AlphaFoldDB" id="A0A9P1HBK0"/>
<evidence type="ECO:0000256" key="5">
    <source>
        <dbReference type="ARBA" id="ARBA00022692"/>
    </source>
</evidence>
<sequence length="631" mass="67754">MISAARCAGILYTGRRQLAKDQCGGCECAKRSASCLAGSSPAEHKPSSLSLSLSLTHQHVPPLPTGPRSSGRPFTDSLSTTSSAARSSSLSSTSSHRHHHHTLRRRKSVARAIAFVSAVISSLCAGSITVFSLYGHIFQERLHYTQLQVNGVAIGSSVALYLPVPFLGYVCDRFGTKPLSAFAALLFGLGYGLAAFIYRQIEDRNSRNGDPVPPPGSPAPPRAGQEEQGGPDIPADGDLVRAHRRRHVRHVPHRRGYLRQEFRQGPAQGPRARHAHRRLRAERHVAVPGGQPRVYERLPGGERGDVDVFRFFVFLACLLVAVGVAGAFTLRVVDEQDLIDDAIEELENSGFLDGGPLLANRSNGTGYGSINGAAAAGVDTDDEAAALLDPAKDLDDGDDDDAQWKKNWVLNAETRRFLADKTLWCFALGFLLMIGPGEAFINNLGTVIGTLYPPNTFARLLTGSLTDLLAPTPHTQHVQVAGGPSASTSAQPGRRFTVSRVAFLLAFGVVLSAGLLTLASGVVQNHGERFWIVSSLVGAGYGAVFSLTPIIITVIWGVENFATNWGIVAMFPALGSTFWGIVYSKVYERGAQNSPSLGDAQDDIFCYGHQCYATTFWAMTISTNPGTFVIH</sequence>
<evidence type="ECO:0000256" key="6">
    <source>
        <dbReference type="ARBA" id="ARBA00022989"/>
    </source>
</evidence>
<organism evidence="11 12">
    <name type="scientific">Parascedosporium putredinis</name>
    <dbReference type="NCBI Taxonomy" id="1442378"/>
    <lineage>
        <taxon>Eukaryota</taxon>
        <taxon>Fungi</taxon>
        <taxon>Dikarya</taxon>
        <taxon>Ascomycota</taxon>
        <taxon>Pezizomycotina</taxon>
        <taxon>Sordariomycetes</taxon>
        <taxon>Hypocreomycetidae</taxon>
        <taxon>Microascales</taxon>
        <taxon>Microascaceae</taxon>
        <taxon>Parascedosporium</taxon>
    </lineage>
</organism>
<keyword evidence="12" id="KW-1185">Reference proteome</keyword>
<keyword evidence="4" id="KW-0926">Vacuole</keyword>
<comment type="caution">
    <text evidence="11">The sequence shown here is derived from an EMBL/GenBank/DDBJ whole genome shotgun (WGS) entry which is preliminary data.</text>
</comment>
<dbReference type="PANTHER" id="PTHR21576:SF45">
    <property type="entry name" value="TRANSPORTER MCH1-RELATED"/>
    <property type="match status" value="1"/>
</dbReference>
<evidence type="ECO:0000256" key="7">
    <source>
        <dbReference type="ARBA" id="ARBA00023136"/>
    </source>
</evidence>
<evidence type="ECO:0000313" key="11">
    <source>
        <dbReference type="EMBL" id="CAI4220147.1"/>
    </source>
</evidence>